<evidence type="ECO:0000313" key="3">
    <source>
        <dbReference type="Proteomes" id="UP001168821"/>
    </source>
</evidence>
<name>A0AA38IME5_9CUCU</name>
<gene>
    <name evidence="2" type="ORF">Zmor_005067</name>
</gene>
<protein>
    <submittedName>
        <fullName evidence="2">Uncharacterized protein</fullName>
    </submittedName>
</protein>
<organism evidence="2 3">
    <name type="scientific">Zophobas morio</name>
    <dbReference type="NCBI Taxonomy" id="2755281"/>
    <lineage>
        <taxon>Eukaryota</taxon>
        <taxon>Metazoa</taxon>
        <taxon>Ecdysozoa</taxon>
        <taxon>Arthropoda</taxon>
        <taxon>Hexapoda</taxon>
        <taxon>Insecta</taxon>
        <taxon>Pterygota</taxon>
        <taxon>Neoptera</taxon>
        <taxon>Endopterygota</taxon>
        <taxon>Coleoptera</taxon>
        <taxon>Polyphaga</taxon>
        <taxon>Cucujiformia</taxon>
        <taxon>Tenebrionidae</taxon>
        <taxon>Zophobas</taxon>
    </lineage>
</organism>
<proteinExistence type="predicted"/>
<feature type="region of interest" description="Disordered" evidence="1">
    <location>
        <begin position="35"/>
        <end position="119"/>
    </location>
</feature>
<evidence type="ECO:0000256" key="1">
    <source>
        <dbReference type="SAM" id="MobiDB-lite"/>
    </source>
</evidence>
<dbReference type="Proteomes" id="UP001168821">
    <property type="component" value="Unassembled WGS sequence"/>
</dbReference>
<keyword evidence="3" id="KW-1185">Reference proteome</keyword>
<evidence type="ECO:0000313" key="2">
    <source>
        <dbReference type="EMBL" id="KAJ3660628.1"/>
    </source>
</evidence>
<feature type="compositionally biased region" description="Polar residues" evidence="1">
    <location>
        <begin position="110"/>
        <end position="119"/>
    </location>
</feature>
<sequence>MVCTPDLPRPYVIGGESPWCIRRTLVISLRRRGRHTGNVSVARHRRPPPPRQSWQQCAVDGARPAATASDGVGRAQSVCDRGRVRVQPQSPAWGSRGETRLPSRDPPTFPASNWWRNGG</sequence>
<comment type="caution">
    <text evidence="2">The sequence shown here is derived from an EMBL/GenBank/DDBJ whole genome shotgun (WGS) entry which is preliminary data.</text>
</comment>
<reference evidence="2" key="1">
    <citation type="journal article" date="2023" name="G3 (Bethesda)">
        <title>Whole genome assemblies of Zophobas morio and Tenebrio molitor.</title>
        <authorList>
            <person name="Kaur S."/>
            <person name="Stinson S.A."/>
            <person name="diCenzo G.C."/>
        </authorList>
    </citation>
    <scope>NUCLEOTIDE SEQUENCE</scope>
    <source>
        <strain evidence="2">QUZm001</strain>
    </source>
</reference>
<accession>A0AA38IME5</accession>
<dbReference type="AlphaFoldDB" id="A0AA38IME5"/>
<dbReference type="EMBL" id="JALNTZ010000002">
    <property type="protein sequence ID" value="KAJ3660628.1"/>
    <property type="molecule type" value="Genomic_DNA"/>
</dbReference>